<gene>
    <name evidence="2" type="ORF">B4098_3031</name>
    <name evidence="3" type="ORF">B4099_3221</name>
</gene>
<dbReference type="Proteomes" id="UP000075304">
    <property type="component" value="Unassembled WGS sequence"/>
</dbReference>
<dbReference type="EMBL" id="LQYI01000024">
    <property type="protein sequence ID" value="KYC71680.1"/>
    <property type="molecule type" value="Genomic_DNA"/>
</dbReference>
<organism evidence="3 5">
    <name type="scientific">Heyndrickxia coagulans</name>
    <name type="common">Weizmannia coagulans</name>
    <dbReference type="NCBI Taxonomy" id="1398"/>
    <lineage>
        <taxon>Bacteria</taxon>
        <taxon>Bacillati</taxon>
        <taxon>Bacillota</taxon>
        <taxon>Bacilli</taxon>
        <taxon>Bacillales</taxon>
        <taxon>Bacillaceae</taxon>
        <taxon>Heyndrickxia</taxon>
    </lineage>
</organism>
<proteinExistence type="predicted"/>
<evidence type="ECO:0000256" key="1">
    <source>
        <dbReference type="SAM" id="Phobius"/>
    </source>
</evidence>
<keyword evidence="1" id="KW-1133">Transmembrane helix</keyword>
<evidence type="ECO:0000313" key="3">
    <source>
        <dbReference type="EMBL" id="KYC71680.1"/>
    </source>
</evidence>
<dbReference type="Proteomes" id="UP000075288">
    <property type="component" value="Unassembled WGS sequence"/>
</dbReference>
<comment type="caution">
    <text evidence="3">The sequence shown here is derived from an EMBL/GenBank/DDBJ whole genome shotgun (WGS) entry which is preliminary data.</text>
</comment>
<keyword evidence="1" id="KW-0472">Membrane</keyword>
<evidence type="ECO:0000313" key="5">
    <source>
        <dbReference type="Proteomes" id="UP000075304"/>
    </source>
</evidence>
<sequence length="52" mass="5827">MADGSFSFLHMKKLKGVAYSIFCGCSGLWAFFLKAACFNQDKCSEGKEEEKH</sequence>
<name>A0A150KHQ4_HEYCO</name>
<protein>
    <submittedName>
        <fullName evidence="3">Uncharacterized protein</fullName>
    </submittedName>
</protein>
<dbReference type="EMBL" id="LQYG01000083">
    <property type="protein sequence ID" value="KYC60787.1"/>
    <property type="molecule type" value="Genomic_DNA"/>
</dbReference>
<accession>A0A150KHQ4</accession>
<feature type="transmembrane region" description="Helical" evidence="1">
    <location>
        <begin position="16"/>
        <end position="37"/>
    </location>
</feature>
<keyword evidence="1" id="KW-0812">Transmembrane</keyword>
<dbReference type="PATRIC" id="fig|1398.25.peg.1827"/>
<dbReference type="AlphaFoldDB" id="A0A150KHQ4"/>
<reference evidence="4 5" key="1">
    <citation type="submission" date="2016-01" db="EMBL/GenBank/DDBJ databases">
        <title>Genome Sequences of Twelve Sporeforming Bacillus Species Isolated from Foods.</title>
        <authorList>
            <person name="Berendsen E.M."/>
            <person name="Wells-Bennik M.H."/>
            <person name="Krawcyk A.O."/>
            <person name="De Jong A."/>
            <person name="Holsappel S."/>
            <person name="Eijlander R.T."/>
            <person name="Kuipers O.P."/>
        </authorList>
    </citation>
    <scope>NUCLEOTIDE SEQUENCE [LARGE SCALE GENOMIC DNA]</scope>
    <source>
        <strain evidence="2 4">B4098</strain>
        <strain evidence="3 5">B4099</strain>
    </source>
</reference>
<evidence type="ECO:0000313" key="2">
    <source>
        <dbReference type="EMBL" id="KYC60787.1"/>
    </source>
</evidence>
<evidence type="ECO:0000313" key="4">
    <source>
        <dbReference type="Proteomes" id="UP000075288"/>
    </source>
</evidence>